<sequence length="49" mass="6002">MLRLLRCRPWTSCSIDDVPRKYSIFYRYTWSKAHEEPRLTPLAEEDKEN</sequence>
<protein>
    <recommendedName>
        <fullName evidence="3">Membrane protein insertion efficiency factor YidD</fullName>
    </recommendedName>
</protein>
<dbReference type="AlphaFoldDB" id="A0A133P368"/>
<gene>
    <name evidence="1" type="ORF">HMPREF3208_00156</name>
</gene>
<reference evidence="1 2" key="1">
    <citation type="submission" date="2016-01" db="EMBL/GenBank/DDBJ databases">
        <authorList>
            <person name="Oliw E.H."/>
        </authorList>
    </citation>
    <scope>NUCLEOTIDE SEQUENCE [LARGE SCALE GENOMIC DNA]</scope>
    <source>
        <strain evidence="1 2">PSS_7772B</strain>
    </source>
</reference>
<dbReference type="Proteomes" id="UP000070687">
    <property type="component" value="Unassembled WGS sequence"/>
</dbReference>
<evidence type="ECO:0000313" key="1">
    <source>
        <dbReference type="EMBL" id="KXA22926.1"/>
    </source>
</evidence>
<proteinExistence type="predicted"/>
<name>A0A133P368_GARVA</name>
<accession>A0A133P368</accession>
<dbReference type="PATRIC" id="fig|2702.100.peg.145"/>
<evidence type="ECO:0000313" key="2">
    <source>
        <dbReference type="Proteomes" id="UP000070687"/>
    </source>
</evidence>
<dbReference type="EMBL" id="LRQB01000005">
    <property type="protein sequence ID" value="KXA22926.1"/>
    <property type="molecule type" value="Genomic_DNA"/>
</dbReference>
<comment type="caution">
    <text evidence="1">The sequence shown here is derived from an EMBL/GenBank/DDBJ whole genome shotgun (WGS) entry which is preliminary data.</text>
</comment>
<organism evidence="1 2">
    <name type="scientific">Gardnerella vaginalis</name>
    <dbReference type="NCBI Taxonomy" id="2702"/>
    <lineage>
        <taxon>Bacteria</taxon>
        <taxon>Bacillati</taxon>
        <taxon>Actinomycetota</taxon>
        <taxon>Actinomycetes</taxon>
        <taxon>Bifidobacteriales</taxon>
        <taxon>Bifidobacteriaceae</taxon>
        <taxon>Gardnerella</taxon>
    </lineage>
</organism>
<evidence type="ECO:0008006" key="3">
    <source>
        <dbReference type="Google" id="ProtNLM"/>
    </source>
</evidence>